<accession>A0AAU9DH97</accession>
<evidence type="ECO:0000313" key="2">
    <source>
        <dbReference type="Proteomes" id="UP001321861"/>
    </source>
</evidence>
<protein>
    <submittedName>
        <fullName evidence="1">Uncharacterized protein</fullName>
    </submittedName>
</protein>
<proteinExistence type="predicted"/>
<gene>
    <name evidence="1" type="ORF">XA3_18110</name>
</gene>
<dbReference type="KEGG" id="xap:XA3_18110"/>
<dbReference type="EMBL" id="AP026802">
    <property type="protein sequence ID" value="BDR59370.1"/>
    <property type="molecule type" value="Genomic_DNA"/>
</dbReference>
<evidence type="ECO:0000313" key="1">
    <source>
        <dbReference type="EMBL" id="BDR59370.1"/>
    </source>
</evidence>
<reference evidence="1 2" key="1">
    <citation type="journal article" date="2023" name="Microbiol. Spectr.">
        <title>Symbiosis of Carpenter Bees with Uncharacterized Lactic Acid Bacteria Showing NAD Auxotrophy.</title>
        <authorList>
            <person name="Kawasaki S."/>
            <person name="Ozawa K."/>
            <person name="Mori T."/>
            <person name="Yamamoto A."/>
            <person name="Ito M."/>
            <person name="Ohkuma M."/>
            <person name="Sakamoto M."/>
            <person name="Matsutani M."/>
        </authorList>
    </citation>
    <scope>NUCLEOTIDE SEQUENCE [LARGE SCALE GENOMIC DNA]</scope>
    <source>
        <strain evidence="1 2">XA3</strain>
    </source>
</reference>
<name>A0AAU9DH97_9LACO</name>
<dbReference type="Proteomes" id="UP001321861">
    <property type="component" value="Chromosome"/>
</dbReference>
<keyword evidence="2" id="KW-1185">Reference proteome</keyword>
<dbReference type="RefSeq" id="WP_317635170.1">
    <property type="nucleotide sequence ID" value="NZ_AP026802.1"/>
</dbReference>
<dbReference type="AlphaFoldDB" id="A0AAU9DH97"/>
<sequence length="111" mass="13085">MENNINIKKVWQDSDLLQLSIIASAEFVLVKQLCYIEKNTLRLIGEKIKQYSYDFKENCYVQFGELKGNYTPGFSLDFLAAHYSGNVKIEVDMEIDDNDEWKHRCRFYVNS</sequence>
<organism evidence="1 2">
    <name type="scientific">Xylocopilactobacillus apicola</name>
    <dbReference type="NCBI Taxonomy" id="2932184"/>
    <lineage>
        <taxon>Bacteria</taxon>
        <taxon>Bacillati</taxon>
        <taxon>Bacillota</taxon>
        <taxon>Bacilli</taxon>
        <taxon>Lactobacillales</taxon>
        <taxon>Lactobacillaceae</taxon>
        <taxon>Xylocopilactobacillus</taxon>
    </lineage>
</organism>